<dbReference type="KEGG" id="lcre:Pla8534_25380"/>
<gene>
    <name evidence="9" type="ORF">Pla8534_25380</name>
</gene>
<dbReference type="InterPro" id="IPR050790">
    <property type="entry name" value="ExbB/TolQ_transport"/>
</dbReference>
<evidence type="ECO:0000256" key="5">
    <source>
        <dbReference type="ARBA" id="ARBA00023136"/>
    </source>
</evidence>
<reference evidence="9 10" key="1">
    <citation type="submission" date="2019-02" db="EMBL/GenBank/DDBJ databases">
        <title>Deep-cultivation of Planctomycetes and their phenomic and genomic characterization uncovers novel biology.</title>
        <authorList>
            <person name="Wiegand S."/>
            <person name="Jogler M."/>
            <person name="Boedeker C."/>
            <person name="Pinto D."/>
            <person name="Vollmers J."/>
            <person name="Rivas-Marin E."/>
            <person name="Kohn T."/>
            <person name="Peeters S.H."/>
            <person name="Heuer A."/>
            <person name="Rast P."/>
            <person name="Oberbeckmann S."/>
            <person name="Bunk B."/>
            <person name="Jeske O."/>
            <person name="Meyerdierks A."/>
            <person name="Storesund J.E."/>
            <person name="Kallscheuer N."/>
            <person name="Luecker S."/>
            <person name="Lage O.M."/>
            <person name="Pohl T."/>
            <person name="Merkel B.J."/>
            <person name="Hornburger P."/>
            <person name="Mueller R.-W."/>
            <person name="Bruemmer F."/>
            <person name="Labrenz M."/>
            <person name="Spormann A.M."/>
            <person name="Op den Camp H."/>
            <person name="Overmann J."/>
            <person name="Amann R."/>
            <person name="Jetten M.S.M."/>
            <person name="Mascher T."/>
            <person name="Medema M.H."/>
            <person name="Devos D.P."/>
            <person name="Kaster A.-K."/>
            <person name="Ovreas L."/>
            <person name="Rohde M."/>
            <person name="Galperin M.Y."/>
            <person name="Jogler C."/>
        </authorList>
    </citation>
    <scope>NUCLEOTIDE SEQUENCE [LARGE SCALE GENOMIC DNA]</scope>
    <source>
        <strain evidence="9 10">Pla85_3_4</strain>
    </source>
</reference>
<proteinExistence type="inferred from homology"/>
<keyword evidence="6" id="KW-0653">Protein transport</keyword>
<feature type="domain" description="MotA/TolQ/ExbB proton channel" evidence="8">
    <location>
        <begin position="108"/>
        <end position="192"/>
    </location>
</feature>
<keyword evidence="3 7" id="KW-0812">Transmembrane</keyword>
<evidence type="ECO:0000313" key="10">
    <source>
        <dbReference type="Proteomes" id="UP000317648"/>
    </source>
</evidence>
<dbReference type="Pfam" id="PF01618">
    <property type="entry name" value="MotA_ExbB"/>
    <property type="match status" value="1"/>
</dbReference>
<dbReference type="OrthoDB" id="9809716at2"/>
<evidence type="ECO:0000256" key="2">
    <source>
        <dbReference type="ARBA" id="ARBA00022475"/>
    </source>
</evidence>
<dbReference type="GO" id="GO:0017038">
    <property type="term" value="P:protein import"/>
    <property type="evidence" value="ECO:0007669"/>
    <property type="project" value="TreeGrafter"/>
</dbReference>
<organism evidence="9 10">
    <name type="scientific">Lignipirellula cremea</name>
    <dbReference type="NCBI Taxonomy" id="2528010"/>
    <lineage>
        <taxon>Bacteria</taxon>
        <taxon>Pseudomonadati</taxon>
        <taxon>Planctomycetota</taxon>
        <taxon>Planctomycetia</taxon>
        <taxon>Pirellulales</taxon>
        <taxon>Pirellulaceae</taxon>
        <taxon>Lignipirellula</taxon>
    </lineage>
</organism>
<sequence>MPEGISVFEIVANSIYLALALIALWGAYCVMIVWMRVSAKRFKSEEKQTQFLEEVELPLSRRDYNSVVELCEGDSRAMPQLILMAVENRQMGYNKVRQFVIDRFQRDVLADLEYRLSWVNTVIKSAPMIGLLGTVVGMMGAFAQLATADQVKAEDLASDIQVALITTACGLSIAIPLVLCTASINVRIRKMEDLVAFGLSRFFDAFRASMKREP</sequence>
<evidence type="ECO:0000256" key="7">
    <source>
        <dbReference type="SAM" id="Phobius"/>
    </source>
</evidence>
<accession>A0A518DSB3</accession>
<name>A0A518DSB3_9BACT</name>
<comment type="similarity">
    <text evidence="6">Belongs to the exbB/tolQ family.</text>
</comment>
<feature type="transmembrane region" description="Helical" evidence="7">
    <location>
        <begin position="128"/>
        <end position="148"/>
    </location>
</feature>
<evidence type="ECO:0000256" key="4">
    <source>
        <dbReference type="ARBA" id="ARBA00022989"/>
    </source>
</evidence>
<dbReference type="PANTHER" id="PTHR30625">
    <property type="entry name" value="PROTEIN TOLQ"/>
    <property type="match status" value="1"/>
</dbReference>
<evidence type="ECO:0000313" key="9">
    <source>
        <dbReference type="EMBL" id="QDU94732.1"/>
    </source>
</evidence>
<keyword evidence="10" id="KW-1185">Reference proteome</keyword>
<dbReference type="GO" id="GO:0005886">
    <property type="term" value="C:plasma membrane"/>
    <property type="evidence" value="ECO:0007669"/>
    <property type="project" value="UniProtKB-SubCell"/>
</dbReference>
<evidence type="ECO:0000259" key="8">
    <source>
        <dbReference type="Pfam" id="PF01618"/>
    </source>
</evidence>
<comment type="subcellular location">
    <subcellularLocation>
        <location evidence="1">Cell membrane</location>
        <topology evidence="1">Multi-pass membrane protein</topology>
    </subcellularLocation>
    <subcellularLocation>
        <location evidence="6">Membrane</location>
        <topology evidence="6">Multi-pass membrane protein</topology>
    </subcellularLocation>
</comment>
<evidence type="ECO:0000256" key="1">
    <source>
        <dbReference type="ARBA" id="ARBA00004651"/>
    </source>
</evidence>
<evidence type="ECO:0000256" key="3">
    <source>
        <dbReference type="ARBA" id="ARBA00022692"/>
    </source>
</evidence>
<keyword evidence="4 7" id="KW-1133">Transmembrane helix</keyword>
<feature type="transmembrane region" description="Helical" evidence="7">
    <location>
        <begin position="15"/>
        <end position="37"/>
    </location>
</feature>
<keyword evidence="5 7" id="KW-0472">Membrane</keyword>
<keyword evidence="2" id="KW-1003">Cell membrane</keyword>
<feature type="transmembrane region" description="Helical" evidence="7">
    <location>
        <begin position="160"/>
        <end position="182"/>
    </location>
</feature>
<protein>
    <submittedName>
        <fullName evidence="9">Colicin uptake protein TolQ</fullName>
    </submittedName>
</protein>
<dbReference type="RefSeq" id="WP_145053389.1">
    <property type="nucleotide sequence ID" value="NZ_CP036433.1"/>
</dbReference>
<evidence type="ECO:0000256" key="6">
    <source>
        <dbReference type="RuleBase" id="RU004057"/>
    </source>
</evidence>
<dbReference type="EMBL" id="CP036433">
    <property type="protein sequence ID" value="QDU94732.1"/>
    <property type="molecule type" value="Genomic_DNA"/>
</dbReference>
<dbReference type="AlphaFoldDB" id="A0A518DSB3"/>
<dbReference type="PANTHER" id="PTHR30625:SF17">
    <property type="entry name" value="TOLQ-RELATED"/>
    <property type="match status" value="1"/>
</dbReference>
<keyword evidence="6" id="KW-0813">Transport</keyword>
<dbReference type="Proteomes" id="UP000317648">
    <property type="component" value="Chromosome"/>
</dbReference>
<dbReference type="InterPro" id="IPR002898">
    <property type="entry name" value="MotA_ExbB_proton_chnl"/>
</dbReference>